<keyword evidence="1" id="KW-0472">Membrane</keyword>
<keyword evidence="3" id="KW-1185">Reference proteome</keyword>
<feature type="transmembrane region" description="Helical" evidence="1">
    <location>
        <begin position="51"/>
        <end position="70"/>
    </location>
</feature>
<evidence type="ECO:0008006" key="4">
    <source>
        <dbReference type="Google" id="ProtNLM"/>
    </source>
</evidence>
<reference evidence="2 3" key="1">
    <citation type="submission" date="2018-06" db="EMBL/GenBank/DDBJ databases">
        <authorList>
            <consortium name="Pathogen Informatics"/>
            <person name="Doyle S."/>
        </authorList>
    </citation>
    <scope>NUCLEOTIDE SEQUENCE [LARGE SCALE GENOMIC DNA]</scope>
    <source>
        <strain evidence="2 3">NCTC12224</strain>
    </source>
</reference>
<organism evidence="2 3">
    <name type="scientific">Streptococcus hyointestinalis</name>
    <dbReference type="NCBI Taxonomy" id="1337"/>
    <lineage>
        <taxon>Bacteria</taxon>
        <taxon>Bacillati</taxon>
        <taxon>Bacillota</taxon>
        <taxon>Bacilli</taxon>
        <taxon>Lactobacillales</taxon>
        <taxon>Streptococcaceae</taxon>
        <taxon>Streptococcus</taxon>
    </lineage>
</organism>
<protein>
    <recommendedName>
        <fullName evidence="4">DUF2798 domain-containing protein</fullName>
    </recommendedName>
</protein>
<dbReference type="OrthoDB" id="7062363at2"/>
<sequence>MEFYMKLPRNKREFALFLLIVSLISVNLIAPLISCLTQGFSLETYQHTLTLLPRIWLIIVILVLLTHSLAEKLMNRFTAETDSFNAKITITILFNVCMIAIVMILVGPWIGSDHVYWMGLSAYIASLARNMTIVFLVEAVIAQPVARAVLYRIHRSVDSK</sequence>
<keyword evidence="1" id="KW-1133">Transmembrane helix</keyword>
<proteinExistence type="predicted"/>
<feature type="transmembrane region" description="Helical" evidence="1">
    <location>
        <begin position="90"/>
        <end position="111"/>
    </location>
</feature>
<dbReference type="EMBL" id="UHFN01000007">
    <property type="protein sequence ID" value="SUN60259.1"/>
    <property type="molecule type" value="Genomic_DNA"/>
</dbReference>
<evidence type="ECO:0000313" key="3">
    <source>
        <dbReference type="Proteomes" id="UP000254924"/>
    </source>
</evidence>
<name>A0A380K6F3_9STRE</name>
<evidence type="ECO:0000313" key="2">
    <source>
        <dbReference type="EMBL" id="SUN60259.1"/>
    </source>
</evidence>
<feature type="transmembrane region" description="Helical" evidence="1">
    <location>
        <begin position="131"/>
        <end position="150"/>
    </location>
</feature>
<dbReference type="AlphaFoldDB" id="A0A380K6F3"/>
<keyword evidence="1" id="KW-0812">Transmembrane</keyword>
<accession>A0A380K6F3</accession>
<gene>
    <name evidence="2" type="ORF">NCTC12224_00782</name>
</gene>
<dbReference type="Proteomes" id="UP000254924">
    <property type="component" value="Unassembled WGS sequence"/>
</dbReference>
<evidence type="ECO:0000256" key="1">
    <source>
        <dbReference type="SAM" id="Phobius"/>
    </source>
</evidence>